<evidence type="ECO:0000259" key="2">
    <source>
        <dbReference type="Pfam" id="PF26530"/>
    </source>
</evidence>
<dbReference type="AGR" id="WB:WBGene00022145"/>
<dbReference type="PANTHER" id="PTHR33940:SF1">
    <property type="entry name" value="APOLIPOPHORIN-RELATED"/>
    <property type="match status" value="1"/>
</dbReference>
<evidence type="ECO:0000313" key="5">
    <source>
        <dbReference type="WormBase" id="Y71G12B.5a"/>
    </source>
</evidence>
<reference evidence="3 4" key="1">
    <citation type="journal article" date="1998" name="Science">
        <title>Genome sequence of the nematode C. elegans: a platform for investigating biology.</title>
        <authorList>
            <consortium name="The C. elegans sequencing consortium"/>
            <person name="Sulson J.E."/>
            <person name="Waterston R."/>
        </authorList>
    </citation>
    <scope>NUCLEOTIDE SEQUENCE [LARGE SCALE GENOMIC DNA]</scope>
    <source>
        <strain evidence="3 4">Bristol N2</strain>
    </source>
</reference>
<dbReference type="HOGENOM" id="CLU_310187_0_0_1"/>
<feature type="domain" description="NTF2-like" evidence="2">
    <location>
        <begin position="26"/>
        <end position="133"/>
    </location>
</feature>
<dbReference type="eggNOG" id="KOG4297">
    <property type="taxonomic scope" value="Eukaryota"/>
</dbReference>
<dbReference type="WormBase" id="Y71G12B.5a">
    <property type="protein sequence ID" value="CE46697"/>
    <property type="gene ID" value="WBGene00022145"/>
</dbReference>
<keyword evidence="1" id="KW-0732">Signal</keyword>
<dbReference type="CTD" id="190598"/>
<protein>
    <submittedName>
        <fullName evidence="3">Apolipophorin</fullName>
    </submittedName>
</protein>
<feature type="signal peptide" evidence="1">
    <location>
        <begin position="1"/>
        <end position="23"/>
    </location>
</feature>
<feature type="domain" description="NTF2-like" evidence="2">
    <location>
        <begin position="505"/>
        <end position="613"/>
    </location>
</feature>
<dbReference type="OMA" id="IDHRSAS"/>
<dbReference type="UCSC" id="Y71G12B.5">
    <property type="organism name" value="c. elegans"/>
</dbReference>
<dbReference type="FunCoup" id="Q95XM3">
    <property type="interactions" value="811"/>
</dbReference>
<dbReference type="InterPro" id="IPR032710">
    <property type="entry name" value="NTF2-like_dom_sf"/>
</dbReference>
<feature type="domain" description="NTF2-like" evidence="2">
    <location>
        <begin position="768"/>
        <end position="875"/>
    </location>
</feature>
<accession>Q95XM3</accession>
<feature type="chain" id="PRO_5004323950" evidence="1">
    <location>
        <begin position="24"/>
        <end position="949"/>
    </location>
</feature>
<keyword evidence="4" id="KW-1185">Reference proteome</keyword>
<dbReference type="Pfam" id="PF26530">
    <property type="entry name" value="NTF2_3"/>
    <property type="match status" value="7"/>
</dbReference>
<dbReference type="KEGG" id="cel:CELE_Y71G12B.5"/>
<dbReference type="AlphaFoldDB" id="Q95XM3"/>
<gene>
    <name evidence="3" type="ORF">CELE_Y71G12B.5</name>
    <name evidence="3 5" type="ORF">Y71G12B.5</name>
</gene>
<name>Q95XM3_CAEEL</name>
<dbReference type="Proteomes" id="UP000001940">
    <property type="component" value="Chromosome I"/>
</dbReference>
<dbReference type="InterPro" id="IPR058721">
    <property type="entry name" value="NTF2_3"/>
</dbReference>
<dbReference type="PANTHER" id="PTHR33940">
    <property type="entry name" value="PROTEIN CBG13625"/>
    <property type="match status" value="1"/>
</dbReference>
<sequence>MWLTNYFLLVFLLFRTIHGLADGSETTVKEFLSKVSDEIATRDASRIATLFSDGFSFQGCKGKYDKETATKILSKLPAGTPFSFTLKSAKPLSDDRISYIVSINGFGAASIDALFILCAKTLTLASGSIVSCPPRHFSDHANPEEIVKTFLGTVTKALESKDASRIATLFSDDFSFKGCKGTYDKQSVIKMLSNIPAGTPFSFTIKSAKFIATGRIEHVVSINGFSATPLEAQFILCPQRSVLVGGSIPSCPQRHFLAGDNSNLVANKFLDRLPHSIASRDSDIILGLFRPDFTFKGCAGTYNKAEAVKTIMSLPADKNATFTLKTSQNKGKDQITIICTVTGISKSPSDIELTLSLLDQQLAAGTILSCPKRSFTFDQASDVIISAFLDKMTYTLATKSSAKIGDLFAESFVFKGCRATYDKQANVELLSSLPRGTPFSFTLKSSHFISEYKIEYLVALSGFGVPTHDAKFVFCSKRRVLISGEIPACQPKRFFASSKDNSVVTVKKFMGKLTDAIKSKDLGSIGGLFADAFVFKGCKSDYTKEQIMKTISQLPAGADGRFHSGLKSAEDHGSTIKYVVGATGTGNKEVLVEFYLNKQKLQLESGLVPSCQKNNRLFVHHDFPVASWAKRKFFELIAHNDGSLPIVQEALEKLKKAVLSGRKEKIANFFNQEFNFHGCKSSYNKYDTVEMLSRYAGSAFEMRVTSSRFVDYNAEIEYTVIVQGFGVNKIMADFHLTRNIGSFWRLSSGVMTNCEAPRTFLSGDSSRIAGEYMIKLQRAIDLRSTSLVNDLFADDYVFEACGGKIFYKHNVTELLTNYSLRSSVTHTLKSARYINNREIDFTAEFVGLYPKPILIQFVLDFQKGVVLHGKAPNCEAPKSFLDFPEESDRVANNILNKLQYAIDHRSASAVMSLIADDYTFQACGEKCFLNKKSLNSSPPTILESQHPTT</sequence>
<dbReference type="EMBL" id="BX284601">
    <property type="protein sequence ID" value="CCD67996.2"/>
    <property type="molecule type" value="Genomic_DNA"/>
</dbReference>
<dbReference type="PaxDb" id="6239-Y71G12B.5"/>
<evidence type="ECO:0000313" key="4">
    <source>
        <dbReference type="Proteomes" id="UP000001940"/>
    </source>
</evidence>
<dbReference type="Bgee" id="WBGene00022145">
    <property type="expression patterns" value="Expressed in adult organism"/>
</dbReference>
<evidence type="ECO:0000313" key="3">
    <source>
        <dbReference type="EMBL" id="CCD67996.2"/>
    </source>
</evidence>
<dbReference type="OrthoDB" id="5868383at2759"/>
<feature type="domain" description="NTF2-like" evidence="2">
    <location>
        <begin position="384"/>
        <end position="490"/>
    </location>
</feature>
<dbReference type="GeneID" id="190598"/>
<feature type="domain" description="NTF2-like" evidence="2">
    <location>
        <begin position="646"/>
        <end position="755"/>
    </location>
</feature>
<proteinExistence type="predicted"/>
<dbReference type="InParanoid" id="Q95XM3"/>
<feature type="domain" description="NTF2-like" evidence="2">
    <location>
        <begin position="144"/>
        <end position="253"/>
    </location>
</feature>
<evidence type="ECO:0000256" key="1">
    <source>
        <dbReference type="SAM" id="SignalP"/>
    </source>
</evidence>
<organism evidence="3 4">
    <name type="scientific">Caenorhabditis elegans</name>
    <dbReference type="NCBI Taxonomy" id="6239"/>
    <lineage>
        <taxon>Eukaryota</taxon>
        <taxon>Metazoa</taxon>
        <taxon>Ecdysozoa</taxon>
        <taxon>Nematoda</taxon>
        <taxon>Chromadorea</taxon>
        <taxon>Rhabditida</taxon>
        <taxon>Rhabditina</taxon>
        <taxon>Rhabditomorpha</taxon>
        <taxon>Rhabditoidea</taxon>
        <taxon>Rhabditidae</taxon>
        <taxon>Peloderinae</taxon>
        <taxon>Caenorhabditis</taxon>
    </lineage>
</organism>
<dbReference type="SUPFAM" id="SSF54427">
    <property type="entry name" value="NTF2-like"/>
    <property type="match status" value="1"/>
</dbReference>
<dbReference type="RefSeq" id="NP_490897.3">
    <property type="nucleotide sequence ID" value="NM_058496.3"/>
</dbReference>
<feature type="domain" description="NTF2-like" evidence="2">
    <location>
        <begin position="265"/>
        <end position="372"/>
    </location>
</feature>